<dbReference type="PANTHER" id="PTHR40469">
    <property type="entry name" value="SECRETED GLYCOSYL HYDROLASE"/>
    <property type="match status" value="1"/>
</dbReference>
<reference evidence="3" key="1">
    <citation type="journal article" date="2019" name="Int. J. Syst. Evol. Microbiol.">
        <title>The Global Catalogue of Microorganisms (GCM) 10K type strain sequencing project: providing services to taxonomists for standard genome sequencing and annotation.</title>
        <authorList>
            <consortium name="The Broad Institute Genomics Platform"/>
            <consortium name="The Broad Institute Genome Sequencing Center for Infectious Disease"/>
            <person name="Wu L."/>
            <person name="Ma J."/>
        </authorList>
    </citation>
    <scope>NUCLEOTIDE SEQUENCE [LARGE SCALE GENOMIC DNA]</scope>
    <source>
        <strain evidence="3">JCM 18200</strain>
    </source>
</reference>
<dbReference type="InterPro" id="IPR029010">
    <property type="entry name" value="ThuA-like"/>
</dbReference>
<evidence type="ECO:0000313" key="3">
    <source>
        <dbReference type="Proteomes" id="UP001501411"/>
    </source>
</evidence>
<dbReference type="EMBL" id="BAABIQ010000003">
    <property type="protein sequence ID" value="GAA4780893.1"/>
    <property type="molecule type" value="Genomic_DNA"/>
</dbReference>
<organism evidence="2 3">
    <name type="scientific">Olivibacter ginsenosidimutans</name>
    <dbReference type="NCBI Taxonomy" id="1176537"/>
    <lineage>
        <taxon>Bacteria</taxon>
        <taxon>Pseudomonadati</taxon>
        <taxon>Bacteroidota</taxon>
        <taxon>Sphingobacteriia</taxon>
        <taxon>Sphingobacteriales</taxon>
        <taxon>Sphingobacteriaceae</taxon>
        <taxon>Olivibacter</taxon>
    </lineage>
</organism>
<dbReference type="Proteomes" id="UP001501411">
    <property type="component" value="Unassembled WGS sequence"/>
</dbReference>
<dbReference type="SUPFAM" id="SSF52317">
    <property type="entry name" value="Class I glutamine amidotransferase-like"/>
    <property type="match status" value="1"/>
</dbReference>
<dbReference type="PANTHER" id="PTHR40469:SF2">
    <property type="entry name" value="GALACTOSE-BINDING DOMAIN-LIKE SUPERFAMILY PROTEIN"/>
    <property type="match status" value="1"/>
</dbReference>
<name>A0ABP9AG27_9SPHI</name>
<evidence type="ECO:0000313" key="2">
    <source>
        <dbReference type="EMBL" id="GAA4780893.1"/>
    </source>
</evidence>
<protein>
    <recommendedName>
        <fullName evidence="1">ThuA-like domain-containing protein</fullName>
    </recommendedName>
</protein>
<gene>
    <name evidence="2" type="ORF">GCM10023231_05140</name>
</gene>
<dbReference type="Pfam" id="PF06283">
    <property type="entry name" value="ThuA"/>
    <property type="match status" value="1"/>
</dbReference>
<proteinExistence type="predicted"/>
<feature type="domain" description="ThuA-like" evidence="1">
    <location>
        <begin position="23"/>
        <end position="233"/>
    </location>
</feature>
<keyword evidence="3" id="KW-1185">Reference proteome</keyword>
<accession>A0ABP9AG27</accession>
<sequence length="236" mass="27043">MAVFSFSFCKAETKSSRQKAEPRVLVFSKTAGFRHDSIEKGTETIEELGNENGFLVDHTEDAGLFTVDHLKKYKAVIFLSTTGDVLNDEQQRAFENYIHHGGGYVGVHAAADTEYDWPWYNQLAGAWFLSHPKQQEATILVVDKHHLATRHLPDTWRRWDEWYNYKSISPTIHVLMKLDEKSYEGGQNGDNHPIAWYHKFEGGRAFYTGLGHTKESYDDVAFRQHLLGGIKYAMGK</sequence>
<evidence type="ECO:0000259" key="1">
    <source>
        <dbReference type="Pfam" id="PF06283"/>
    </source>
</evidence>
<dbReference type="Gene3D" id="3.40.50.880">
    <property type="match status" value="1"/>
</dbReference>
<comment type="caution">
    <text evidence="2">The sequence shown here is derived from an EMBL/GenBank/DDBJ whole genome shotgun (WGS) entry which is preliminary data.</text>
</comment>
<dbReference type="InterPro" id="IPR029062">
    <property type="entry name" value="Class_I_gatase-like"/>
</dbReference>